<accession>A0ABR5T871</accession>
<organism evidence="1 2">
    <name type="scientific">Burkholderia savannae</name>
    <dbReference type="NCBI Taxonomy" id="1637837"/>
    <lineage>
        <taxon>Bacteria</taxon>
        <taxon>Pseudomonadati</taxon>
        <taxon>Pseudomonadota</taxon>
        <taxon>Betaproteobacteria</taxon>
        <taxon>Burkholderiales</taxon>
        <taxon>Burkholderiaceae</taxon>
        <taxon>Burkholderia</taxon>
        <taxon>pseudomallei group</taxon>
    </lineage>
</organism>
<gene>
    <name evidence="1" type="ORF">WS72_20325</name>
</gene>
<dbReference type="EMBL" id="LNJQ01000004">
    <property type="protein sequence ID" value="KWZ39241.1"/>
    <property type="molecule type" value="Genomic_DNA"/>
</dbReference>
<keyword evidence="2" id="KW-1185">Reference proteome</keyword>
<evidence type="ECO:0000313" key="2">
    <source>
        <dbReference type="Proteomes" id="UP000070255"/>
    </source>
</evidence>
<proteinExistence type="predicted"/>
<sequence>MRNAPDIRPAPKPDEQLRADWLRVLALAESDELDRAMRALADSAELPAYRWVRSPEIGMTMVQGRAGGTGARFNLGEMTVTRCALSLPEGVVGVAYVQGRSARHAEQAALVDALMQSPAWHARVRESVVAPLAASRAARRARHAADVSRTRVDFFTLSRGDE</sequence>
<dbReference type="Pfam" id="PF06754">
    <property type="entry name" value="PhnG"/>
    <property type="match status" value="1"/>
</dbReference>
<name>A0ABR5T871_9BURK</name>
<evidence type="ECO:0000313" key="1">
    <source>
        <dbReference type="EMBL" id="KWZ39241.1"/>
    </source>
</evidence>
<dbReference type="GO" id="GO:0016829">
    <property type="term" value="F:lyase activity"/>
    <property type="evidence" value="ECO:0007669"/>
    <property type="project" value="UniProtKB-KW"/>
</dbReference>
<keyword evidence="1" id="KW-0456">Lyase</keyword>
<protein>
    <submittedName>
        <fullName evidence="1">Phosphonate C-P lyase system protein PhnG</fullName>
    </submittedName>
</protein>
<dbReference type="InterPro" id="IPR009609">
    <property type="entry name" value="Phosphonate_metab_PhnG"/>
</dbReference>
<dbReference type="RefSeq" id="WP_059644802.1">
    <property type="nucleotide sequence ID" value="NZ_CP013425.1"/>
</dbReference>
<comment type="caution">
    <text evidence="1">The sequence shown here is derived from an EMBL/GenBank/DDBJ whole genome shotgun (WGS) entry which is preliminary data.</text>
</comment>
<dbReference type="Proteomes" id="UP000070255">
    <property type="component" value="Unassembled WGS sequence"/>
</dbReference>
<reference evidence="1 2" key="1">
    <citation type="submission" date="2015-11" db="EMBL/GenBank/DDBJ databases">
        <authorList>
            <person name="Sahl J."/>
            <person name="Wagner D."/>
            <person name="Keim P."/>
        </authorList>
    </citation>
    <scope>NUCLEOTIDE SEQUENCE [LARGE SCALE GENOMIC DNA]</scope>
    <source>
        <strain evidence="1 2">BDU18</strain>
    </source>
</reference>
<dbReference type="NCBIfam" id="TIGR03293">
    <property type="entry name" value="PhnG_redo"/>
    <property type="match status" value="1"/>
</dbReference>